<dbReference type="Proteomes" id="UP000015520">
    <property type="component" value="Unassembled WGS sequence"/>
</dbReference>
<dbReference type="Pfam" id="PF03473">
    <property type="entry name" value="MOSC"/>
    <property type="match status" value="1"/>
</dbReference>
<dbReference type="PATRIC" id="fig|1172190.3.peg.126"/>
<dbReference type="STRING" id="1172190.M947_00650"/>
<protein>
    <recommendedName>
        <fullName evidence="1">MOSC domain-containing protein</fullName>
    </recommendedName>
</protein>
<keyword evidence="3" id="KW-1185">Reference proteome</keyword>
<gene>
    <name evidence="2" type="ORF">M947_00650</name>
</gene>
<dbReference type="EMBL" id="AUPZ01000002">
    <property type="protein sequence ID" value="EQB40337.1"/>
    <property type="molecule type" value="Genomic_DNA"/>
</dbReference>
<proteinExistence type="predicted"/>
<dbReference type="Gene3D" id="2.40.33.20">
    <property type="entry name" value="PK beta-barrel domain-like"/>
    <property type="match status" value="1"/>
</dbReference>
<dbReference type="AlphaFoldDB" id="T0JTN9"/>
<dbReference type="OrthoDB" id="9786134at2"/>
<dbReference type="PROSITE" id="PS51340">
    <property type="entry name" value="MOSC"/>
    <property type="match status" value="1"/>
</dbReference>
<accession>T0JTN9</accession>
<dbReference type="GO" id="GO:0003824">
    <property type="term" value="F:catalytic activity"/>
    <property type="evidence" value="ECO:0007669"/>
    <property type="project" value="InterPro"/>
</dbReference>
<dbReference type="eggNOG" id="COG2258">
    <property type="taxonomic scope" value="Bacteria"/>
</dbReference>
<evidence type="ECO:0000313" key="3">
    <source>
        <dbReference type="Proteomes" id="UP000015520"/>
    </source>
</evidence>
<feature type="domain" description="MOSC" evidence="1">
    <location>
        <begin position="35"/>
        <end position="172"/>
    </location>
</feature>
<dbReference type="GO" id="GO:0030151">
    <property type="term" value="F:molybdenum ion binding"/>
    <property type="evidence" value="ECO:0007669"/>
    <property type="project" value="InterPro"/>
</dbReference>
<evidence type="ECO:0000259" key="1">
    <source>
        <dbReference type="PROSITE" id="PS51340"/>
    </source>
</evidence>
<name>T0JTN9_9BACT</name>
<dbReference type="InterPro" id="IPR052353">
    <property type="entry name" value="Benzoxazolinone_Detox_Enz"/>
</dbReference>
<dbReference type="GO" id="GO:0030170">
    <property type="term" value="F:pyridoxal phosphate binding"/>
    <property type="evidence" value="ECO:0007669"/>
    <property type="project" value="InterPro"/>
</dbReference>
<dbReference type="RefSeq" id="WP_021286415.1">
    <property type="nucleotide sequence ID" value="NZ_AUPZ01000002.1"/>
</dbReference>
<dbReference type="SUPFAM" id="SSF50800">
    <property type="entry name" value="PK beta-barrel domain-like"/>
    <property type="match status" value="1"/>
</dbReference>
<organism evidence="2 3">
    <name type="scientific">Sulfurimonas hongkongensis</name>
    <dbReference type="NCBI Taxonomy" id="1172190"/>
    <lineage>
        <taxon>Bacteria</taxon>
        <taxon>Pseudomonadati</taxon>
        <taxon>Campylobacterota</taxon>
        <taxon>Epsilonproteobacteria</taxon>
        <taxon>Campylobacterales</taxon>
        <taxon>Sulfurimonadaceae</taxon>
        <taxon>Sulfurimonas</taxon>
    </lineage>
</organism>
<dbReference type="PANTHER" id="PTHR30212">
    <property type="entry name" value="PROTEIN YIIM"/>
    <property type="match status" value="1"/>
</dbReference>
<dbReference type="InterPro" id="IPR005302">
    <property type="entry name" value="MoCF_Sase_C"/>
</dbReference>
<sequence>MEKVITKVLELKVGNVEISNLQDNKREVLSSGIKKKPTQKAYLTKVGFSEDEQGDTLHHGGKNKALFIFSALTYEKINSYFNSSFDMHGVASFGENLVLSEISESDVCVGDVFKIGQGIVQITQPRQPCWKLSAHTEIKDMTKVVFLNGFTGWYAKVLKEGYISKEDEVILQKRAHKNLTIAKLNELIVDPMSDEEATKEALLCDDLGRAFFASLAKRYELRDRDDQFSYYHT</sequence>
<evidence type="ECO:0000313" key="2">
    <source>
        <dbReference type="EMBL" id="EQB40337.1"/>
    </source>
</evidence>
<dbReference type="InterPro" id="IPR011037">
    <property type="entry name" value="Pyrv_Knase-like_insert_dom_sf"/>
</dbReference>
<dbReference type="PANTHER" id="PTHR30212:SF2">
    <property type="entry name" value="PROTEIN YIIM"/>
    <property type="match status" value="1"/>
</dbReference>
<reference evidence="2 3" key="1">
    <citation type="submission" date="2013-07" db="EMBL/GenBank/DDBJ databases">
        <title>Sulfurimonas hongkongensis AST-10 Genome Sequencing.</title>
        <authorList>
            <person name="Cai L."/>
            <person name="Zhang T."/>
        </authorList>
    </citation>
    <scope>NUCLEOTIDE SEQUENCE [LARGE SCALE GENOMIC DNA]</scope>
    <source>
        <strain evidence="2 3">AST-10</strain>
    </source>
</reference>
<comment type="caution">
    <text evidence="2">The sequence shown here is derived from an EMBL/GenBank/DDBJ whole genome shotgun (WGS) entry which is preliminary data.</text>
</comment>